<evidence type="ECO:0000256" key="9">
    <source>
        <dbReference type="ARBA" id="ARBA00023136"/>
    </source>
</evidence>
<evidence type="ECO:0000256" key="16">
    <source>
        <dbReference type="SAM" id="SignalP"/>
    </source>
</evidence>
<dbReference type="SMART" id="SM00192">
    <property type="entry name" value="LDLa"/>
    <property type="match status" value="3"/>
</dbReference>
<dbReference type="GO" id="GO:0006508">
    <property type="term" value="P:proteolysis"/>
    <property type="evidence" value="ECO:0007669"/>
    <property type="project" value="UniProtKB-KW"/>
</dbReference>
<evidence type="ECO:0000313" key="18">
    <source>
        <dbReference type="EMBL" id="KAK3589457.1"/>
    </source>
</evidence>
<keyword evidence="3" id="KW-0254">Endocytosis</keyword>
<dbReference type="PROSITE" id="PS01209">
    <property type="entry name" value="LDLRA_1"/>
    <property type="match status" value="1"/>
</dbReference>
<dbReference type="PROSITE" id="PS00420">
    <property type="entry name" value="SRCR_1"/>
    <property type="match status" value="1"/>
</dbReference>
<dbReference type="Pfam" id="PF00057">
    <property type="entry name" value="Ldl_recept_a"/>
    <property type="match status" value="3"/>
</dbReference>
<feature type="domain" description="SRCR" evidence="17">
    <location>
        <begin position="632"/>
        <end position="732"/>
    </location>
</feature>
<dbReference type="FunFam" id="3.10.250.10:FF:000011">
    <property type="entry name" value="Scavenger receptor class A member 5"/>
    <property type="match status" value="5"/>
</dbReference>
<feature type="disulfide bond" evidence="14">
    <location>
        <begin position="670"/>
        <end position="731"/>
    </location>
</feature>
<keyword evidence="6" id="KW-0677">Repeat</keyword>
<feature type="disulfide bond" evidence="14">
    <location>
        <begin position="701"/>
        <end position="711"/>
    </location>
</feature>
<dbReference type="InterPro" id="IPR002172">
    <property type="entry name" value="LDrepeatLR_classA_rpt"/>
</dbReference>
<dbReference type="GO" id="GO:0008236">
    <property type="term" value="F:serine-type peptidase activity"/>
    <property type="evidence" value="ECO:0007669"/>
    <property type="project" value="UniProtKB-KW"/>
</dbReference>
<dbReference type="PANTHER" id="PTHR19331">
    <property type="entry name" value="SCAVENGER RECEPTOR DOMAIN-CONTAINING"/>
    <property type="match status" value="1"/>
</dbReference>
<keyword evidence="4" id="KW-0645">Protease</keyword>
<name>A0AAE0VUB6_9BIVA</name>
<evidence type="ECO:0000256" key="3">
    <source>
        <dbReference type="ARBA" id="ARBA00022583"/>
    </source>
</evidence>
<dbReference type="SUPFAM" id="SSF56487">
    <property type="entry name" value="SRCR-like"/>
    <property type="match status" value="5"/>
</dbReference>
<evidence type="ECO:0000256" key="13">
    <source>
        <dbReference type="PROSITE-ProRule" id="PRU00124"/>
    </source>
</evidence>
<keyword evidence="11" id="KW-0675">Receptor</keyword>
<evidence type="ECO:0000256" key="1">
    <source>
        <dbReference type="ARBA" id="ARBA00004167"/>
    </source>
</evidence>
<gene>
    <name evidence="18" type="ORF">CHS0354_030578</name>
</gene>
<dbReference type="AlphaFoldDB" id="A0AAE0VUB6"/>
<feature type="domain" description="SRCR" evidence="17">
    <location>
        <begin position="528"/>
        <end position="627"/>
    </location>
</feature>
<reference evidence="18" key="1">
    <citation type="journal article" date="2021" name="Genome Biol. Evol.">
        <title>A High-Quality Reference Genome for a Parasitic Bivalve with Doubly Uniparental Inheritance (Bivalvia: Unionida).</title>
        <authorList>
            <person name="Smith C.H."/>
        </authorList>
    </citation>
    <scope>NUCLEOTIDE SEQUENCE</scope>
    <source>
        <strain evidence="18">CHS0354</strain>
    </source>
</reference>
<dbReference type="CDD" id="cd00112">
    <property type="entry name" value="LDLa"/>
    <property type="match status" value="3"/>
</dbReference>
<feature type="domain" description="SRCR" evidence="17">
    <location>
        <begin position="407"/>
        <end position="510"/>
    </location>
</feature>
<evidence type="ECO:0000259" key="17">
    <source>
        <dbReference type="PROSITE" id="PS50287"/>
    </source>
</evidence>
<feature type="disulfide bond" evidence="13">
    <location>
        <begin position="912"/>
        <end position="924"/>
    </location>
</feature>
<evidence type="ECO:0000256" key="12">
    <source>
        <dbReference type="ARBA" id="ARBA00023180"/>
    </source>
</evidence>
<dbReference type="Pfam" id="PF00530">
    <property type="entry name" value="SRCR"/>
    <property type="match status" value="5"/>
</dbReference>
<keyword evidence="7" id="KW-0378">Hydrolase</keyword>
<accession>A0AAE0VUB6</accession>
<feature type="disulfide bond" evidence="13">
    <location>
        <begin position="973"/>
        <end position="988"/>
    </location>
</feature>
<evidence type="ECO:0000256" key="4">
    <source>
        <dbReference type="ARBA" id="ARBA00022670"/>
    </source>
</evidence>
<keyword evidence="9" id="KW-0472">Membrane</keyword>
<feature type="disulfide bond" evidence="13">
    <location>
        <begin position="931"/>
        <end position="946"/>
    </location>
</feature>
<dbReference type="InterPro" id="IPR023415">
    <property type="entry name" value="LDLR_class-A_CS"/>
</dbReference>
<dbReference type="PRINTS" id="PR00258">
    <property type="entry name" value="SPERACTRCPTR"/>
</dbReference>
<feature type="signal peptide" evidence="16">
    <location>
        <begin position="1"/>
        <end position="19"/>
    </location>
</feature>
<dbReference type="Gene3D" id="3.10.250.10">
    <property type="entry name" value="SRCR-like domain"/>
    <property type="match status" value="5"/>
</dbReference>
<evidence type="ECO:0000256" key="10">
    <source>
        <dbReference type="ARBA" id="ARBA00023157"/>
    </source>
</evidence>
<comment type="caution">
    <text evidence="18">The sequence shown here is derived from an EMBL/GenBank/DDBJ whole genome shotgun (WGS) entry which is preliminary data.</text>
</comment>
<evidence type="ECO:0000256" key="6">
    <source>
        <dbReference type="ARBA" id="ARBA00022737"/>
    </source>
</evidence>
<reference evidence="18" key="3">
    <citation type="submission" date="2023-05" db="EMBL/GenBank/DDBJ databases">
        <authorList>
            <person name="Smith C.H."/>
        </authorList>
    </citation>
    <scope>NUCLEOTIDE SEQUENCE</scope>
    <source>
        <strain evidence="18">CHS0354</strain>
        <tissue evidence="18">Mantle</tissue>
    </source>
</reference>
<feature type="domain" description="SRCR" evidence="17">
    <location>
        <begin position="169"/>
        <end position="268"/>
    </location>
</feature>
<comment type="caution">
    <text evidence="14">Lacks conserved residue(s) required for the propagation of feature annotation.</text>
</comment>
<evidence type="ECO:0000256" key="2">
    <source>
        <dbReference type="ARBA" id="ARBA00022536"/>
    </source>
</evidence>
<evidence type="ECO:0000256" key="7">
    <source>
        <dbReference type="ARBA" id="ARBA00022801"/>
    </source>
</evidence>
<feature type="disulfide bond" evidence="14">
    <location>
        <begin position="479"/>
        <end position="489"/>
    </location>
</feature>
<keyword evidence="2" id="KW-0245">EGF-like domain</keyword>
<dbReference type="GO" id="GO:0006897">
    <property type="term" value="P:endocytosis"/>
    <property type="evidence" value="ECO:0007669"/>
    <property type="project" value="UniProtKB-KW"/>
</dbReference>
<feature type="domain" description="SRCR" evidence="17">
    <location>
        <begin position="287"/>
        <end position="390"/>
    </location>
</feature>
<dbReference type="EMBL" id="JAEAOA010001816">
    <property type="protein sequence ID" value="KAK3589457.1"/>
    <property type="molecule type" value="Genomic_DNA"/>
</dbReference>
<evidence type="ECO:0000256" key="14">
    <source>
        <dbReference type="PROSITE-ProRule" id="PRU00196"/>
    </source>
</evidence>
<proteinExistence type="predicted"/>
<dbReference type="InterPro" id="IPR011042">
    <property type="entry name" value="6-blade_b-propeller_TolB-like"/>
</dbReference>
<evidence type="ECO:0000256" key="5">
    <source>
        <dbReference type="ARBA" id="ARBA00022729"/>
    </source>
</evidence>
<dbReference type="PRINTS" id="PR00261">
    <property type="entry name" value="LDLRECEPTOR"/>
</dbReference>
<feature type="disulfide bond" evidence="13">
    <location>
        <begin position="961"/>
        <end position="979"/>
    </location>
</feature>
<dbReference type="GO" id="GO:0016020">
    <property type="term" value="C:membrane"/>
    <property type="evidence" value="ECO:0007669"/>
    <property type="project" value="UniProtKB-SubCell"/>
</dbReference>
<dbReference type="PANTHER" id="PTHR19331:SF465">
    <property type="entry name" value="EGG PEPTIDE SPERACT RECEPTOR"/>
    <property type="match status" value="1"/>
</dbReference>
<feature type="disulfide bond" evidence="14">
    <location>
        <begin position="359"/>
        <end position="369"/>
    </location>
</feature>
<dbReference type="InterPro" id="IPR036772">
    <property type="entry name" value="SRCR-like_dom_sf"/>
</dbReference>
<dbReference type="SUPFAM" id="SSF57424">
    <property type="entry name" value="LDL receptor-like module"/>
    <property type="match status" value="3"/>
</dbReference>
<evidence type="ECO:0000313" key="19">
    <source>
        <dbReference type="Proteomes" id="UP001195483"/>
    </source>
</evidence>
<feature type="disulfide bond" evidence="14">
    <location>
        <begin position="237"/>
        <end position="247"/>
    </location>
</feature>
<dbReference type="SMART" id="SM00135">
    <property type="entry name" value="LY"/>
    <property type="match status" value="4"/>
</dbReference>
<dbReference type="PROSITE" id="PS50287">
    <property type="entry name" value="SRCR_2"/>
    <property type="match status" value="5"/>
</dbReference>
<evidence type="ECO:0000256" key="8">
    <source>
        <dbReference type="ARBA" id="ARBA00022825"/>
    </source>
</evidence>
<organism evidence="18 19">
    <name type="scientific">Potamilus streckersoni</name>
    <dbReference type="NCBI Taxonomy" id="2493646"/>
    <lineage>
        <taxon>Eukaryota</taxon>
        <taxon>Metazoa</taxon>
        <taxon>Spiralia</taxon>
        <taxon>Lophotrochozoa</taxon>
        <taxon>Mollusca</taxon>
        <taxon>Bivalvia</taxon>
        <taxon>Autobranchia</taxon>
        <taxon>Heteroconchia</taxon>
        <taxon>Palaeoheterodonta</taxon>
        <taxon>Unionida</taxon>
        <taxon>Unionoidea</taxon>
        <taxon>Unionidae</taxon>
        <taxon>Ambleminae</taxon>
        <taxon>Lampsilini</taxon>
        <taxon>Potamilus</taxon>
    </lineage>
</organism>
<dbReference type="InterPro" id="IPR001190">
    <property type="entry name" value="SRCR"/>
</dbReference>
<dbReference type="SMART" id="SM00202">
    <property type="entry name" value="SR"/>
    <property type="match status" value="5"/>
</dbReference>
<feature type="disulfide bond" evidence="13">
    <location>
        <begin position="893"/>
        <end position="908"/>
    </location>
</feature>
<comment type="subcellular location">
    <subcellularLocation>
        <location evidence="1">Membrane</location>
        <topology evidence="1">Single-pass membrane protein</topology>
    </subcellularLocation>
</comment>
<evidence type="ECO:0000256" key="11">
    <source>
        <dbReference type="ARBA" id="ARBA00023170"/>
    </source>
</evidence>
<dbReference type="Gene3D" id="4.10.400.10">
    <property type="entry name" value="Low-density Lipoprotein Receptor"/>
    <property type="match status" value="3"/>
</dbReference>
<keyword evidence="5 16" id="KW-0732">Signal</keyword>
<keyword evidence="19" id="KW-1185">Reference proteome</keyword>
<dbReference type="Gene3D" id="2.120.10.30">
    <property type="entry name" value="TolB, C-terminal domain"/>
    <property type="match status" value="1"/>
</dbReference>
<feature type="chain" id="PRO_5042175003" description="SRCR domain-containing protein" evidence="16">
    <location>
        <begin position="20"/>
        <end position="1258"/>
    </location>
</feature>
<feature type="repeat" description="LDL-receptor class B" evidence="15">
    <location>
        <begin position="1166"/>
        <end position="1207"/>
    </location>
</feature>
<reference evidence="18" key="2">
    <citation type="journal article" date="2021" name="Genome Biol. Evol.">
        <title>Developing a high-quality reference genome for a parasitic bivalve with doubly uniparental inheritance (Bivalvia: Unionida).</title>
        <authorList>
            <person name="Smith C.H."/>
        </authorList>
    </citation>
    <scope>NUCLEOTIDE SEQUENCE</scope>
    <source>
        <strain evidence="18">CHS0354</strain>
        <tissue evidence="18">Mantle</tissue>
    </source>
</reference>
<feature type="repeat" description="LDL-receptor class B" evidence="15">
    <location>
        <begin position="1122"/>
        <end position="1165"/>
    </location>
</feature>
<protein>
    <recommendedName>
        <fullName evidence="17">SRCR domain-containing protein</fullName>
    </recommendedName>
</protein>
<feature type="disulfide bond" evidence="13">
    <location>
        <begin position="919"/>
        <end position="937"/>
    </location>
</feature>
<dbReference type="InterPro" id="IPR036055">
    <property type="entry name" value="LDL_receptor-like_sf"/>
</dbReference>
<dbReference type="Pfam" id="PF00058">
    <property type="entry name" value="Ldl_recept_b"/>
    <property type="match status" value="1"/>
</dbReference>
<keyword evidence="8" id="KW-0720">Serine protease</keyword>
<dbReference type="PROSITE" id="PS51120">
    <property type="entry name" value="LDLRB"/>
    <property type="match status" value="2"/>
</dbReference>
<dbReference type="Proteomes" id="UP001195483">
    <property type="component" value="Unassembled WGS sequence"/>
</dbReference>
<feature type="disulfide bond" evidence="14">
    <location>
        <begin position="596"/>
        <end position="606"/>
    </location>
</feature>
<dbReference type="SUPFAM" id="SSF63825">
    <property type="entry name" value="YWTD domain"/>
    <property type="match status" value="1"/>
</dbReference>
<dbReference type="PROSITE" id="PS50068">
    <property type="entry name" value="LDLRA_2"/>
    <property type="match status" value="3"/>
</dbReference>
<sequence length="1258" mass="138673">MCFLFFLVFLALCSQTLHAMPPISDTEENMVNLLSEKIRHMERSMDIEMRMLKNEVRREIRGSCSKCVRSIGNTNISSLQFEVRTLHSDVKQLAASVERLSSLVMHYVENATSPLMQKITSLVNASMDNSEQIRRIQENLMSVSKRLEGALRPTEPPVSATTAMEQKNVRLVNGSSPMSGRVEVYHDGEWGTICDDGWDDTDASVVCRMLGYSYGRHVRDAMFGPGSGRIWLDDVNCQNDSRDLADCQHSGWGTENCNHIEDAGVECLDFFPPTTPLSNTTNEQVHVRLVGGNTERDGRVEVYYTGREDLGWGTVCDDDWDDRDAAVVCRMLGFSGGGTSPKGKYGMGVGSIILDDLHCQGFERTLAECGNFNPGYDNCGHEEDAGVICGPELSSTESPQIFNRLQVRLVGGQTESDGRVEVYYTGREDLGWGTVCDDDWDDRDAAVVCRMLGFSGGRTTPKGVYGTGEGSILLDDLKCQGTEKSLVECINFKPGDNNCIHEEDAGVICEPLLMSTNATIPPTSAIQIRLVNGPSPSEGRIEIFKDGMWGTVCDDGWDNNDAKVICRMLNYLGGTAYSQSKYGHGIGDILLDNVECSGLEQSITDCRFPGWNQHDCDHQHDAGVFCNQLDGIRLVNGSAPNEGRVEIQVNGKYGTICDDKFDDKAATVVCRMLGYNMGGVANGEAKFGEGSGPIHLDNLECSGNEQSLVNCQYLQPGVVNCEHDEDVGVTCFTGENVTQTNGANNVSTGSLNLTESNMTSFYKSVCQETLKFQGESLSESDRYWMKIWCEEYRQNLENSTAVENSSAFSNANTEGEGSNLTTVNHVTQTAGDNGLDKESSLSVNILPVHSPASHSDSKDVTGQPEADLTAFQCNASQFHCFLSGVCIEATNVCDNEIDCPDVEDELDCDISCSSREFKCTNRMCITAAWACDGEVDCSDGSDEVNCDTADVSCENPSTFRCSDGKCIHATLVCDGDTDCEDKTDEVSCDMIGNDGSFVFAAWDKIVVVSVRGEAFVAEHIPLKGIDSTVFLDVDRLSNTVYWSSPNYIHKANLNGSDQDTLLKTGVKNISEGLAVNQVDKTIYWTNKMNQSISMTNLLDMTTVTIASNITEPIDVYFDRKARQVYWTEGKTLPKISRADLDGSNRITVVDTDVMWPHSLAIDHLNSRLYWTDIMKQTVEMIFLNGTGRRVLVGKLGRPLGITLIGKYVYWSDRLLQHVARINKETGLEKRVIYLPQHYQYFSIKTLSQIIVPEKIPKS</sequence>
<dbReference type="InterPro" id="IPR000033">
    <property type="entry name" value="LDLR_classB_rpt"/>
</dbReference>
<evidence type="ECO:0000256" key="15">
    <source>
        <dbReference type="PROSITE-ProRule" id="PRU00461"/>
    </source>
</evidence>
<keyword evidence="10 14" id="KW-1015">Disulfide bond</keyword>
<keyword evidence="12" id="KW-0325">Glycoprotein</keyword>
<feature type="disulfide bond" evidence="14">
    <location>
        <begin position="657"/>
        <end position="721"/>
    </location>
</feature>